<dbReference type="InterPro" id="IPR012337">
    <property type="entry name" value="RNaseH-like_sf"/>
</dbReference>
<dbReference type="OrthoDB" id="1301613at2759"/>
<accession>A0A5A7TPN2</accession>
<dbReference type="GO" id="GO:0046983">
    <property type="term" value="F:protein dimerization activity"/>
    <property type="evidence" value="ECO:0007669"/>
    <property type="project" value="InterPro"/>
</dbReference>
<feature type="region of interest" description="Disordered" evidence="1">
    <location>
        <begin position="1"/>
        <end position="34"/>
    </location>
</feature>
<dbReference type="AlphaFoldDB" id="A0A5A7TPN2"/>
<proteinExistence type="predicted"/>
<evidence type="ECO:0000259" key="3">
    <source>
        <dbReference type="Pfam" id="PF13960"/>
    </source>
</evidence>
<name>A0A5A7TPN2_CUCMM</name>
<dbReference type="SUPFAM" id="SSF53098">
    <property type="entry name" value="Ribonuclease H-like"/>
    <property type="match status" value="1"/>
</dbReference>
<reference evidence="4 5" key="1">
    <citation type="submission" date="2019-08" db="EMBL/GenBank/DDBJ databases">
        <title>Draft genome sequences of two oriental melons (Cucumis melo L. var makuwa).</title>
        <authorList>
            <person name="Kwon S.-Y."/>
        </authorList>
    </citation>
    <scope>NUCLEOTIDE SEQUENCE [LARGE SCALE GENOMIC DNA]</scope>
    <source>
        <strain evidence="5">cv. SW 3</strain>
        <tissue evidence="4">Leaf</tissue>
    </source>
</reference>
<feature type="domain" description="DUF4218" evidence="3">
    <location>
        <begin position="270"/>
        <end position="309"/>
    </location>
</feature>
<sequence length="309" mass="35552">MTFYSSKSSTKEEPQRSTSTSYLTLKRDGSSSKISLPNKKDRHLKFEEFVSNVENDVNNVKSKLDRYLDESLLPRTKDFNILQWWKLNGVKYNVLYEIAKDVLAVPITTVASESAFSIGGRHVGPHRSQIHENLLEALMCTQDWLWAEDKHTPIDAKVLENVLHDRDLDDDGREMASSPQPRPAPWTSLRRPPLVILNGHDTLEQVYSLEFPVMSTLLNIEGRTTDTMKARLDLQNLKIRKDLHLIEVVQLPKNVYTAVTETIRRKDNKSNIVVHLAVHLPYEAKVAGLINYSWMYLIERSLCTLKHYV</sequence>
<protein>
    <submittedName>
        <fullName evidence="4">Zinc finger BED domain-containing protein DAYSLEEPER-like</fullName>
    </submittedName>
</protein>
<gene>
    <name evidence="4" type="ORF">E6C27_scaffold588G00380</name>
</gene>
<evidence type="ECO:0000259" key="2">
    <source>
        <dbReference type="Pfam" id="PF05699"/>
    </source>
</evidence>
<dbReference type="InterPro" id="IPR008906">
    <property type="entry name" value="HATC_C_dom"/>
</dbReference>
<feature type="domain" description="HAT C-terminal dimerisation" evidence="2">
    <location>
        <begin position="64"/>
        <end position="145"/>
    </location>
</feature>
<dbReference type="PANTHER" id="PTHR23272">
    <property type="entry name" value="BED FINGER-RELATED"/>
    <property type="match status" value="1"/>
</dbReference>
<dbReference type="PANTHER" id="PTHR23272:SF179">
    <property type="entry name" value="ZINC FINGER BED DOMAIN-CONTAINING PROTEIN RICESLEEPER 2-LIKE ISOFORM X1"/>
    <property type="match status" value="1"/>
</dbReference>
<dbReference type="EMBL" id="SSTE01015302">
    <property type="protein sequence ID" value="KAA0043375.1"/>
    <property type="molecule type" value="Genomic_DNA"/>
</dbReference>
<evidence type="ECO:0000313" key="5">
    <source>
        <dbReference type="Proteomes" id="UP000321393"/>
    </source>
</evidence>
<organism evidence="4 5">
    <name type="scientific">Cucumis melo var. makuwa</name>
    <name type="common">Oriental melon</name>
    <dbReference type="NCBI Taxonomy" id="1194695"/>
    <lineage>
        <taxon>Eukaryota</taxon>
        <taxon>Viridiplantae</taxon>
        <taxon>Streptophyta</taxon>
        <taxon>Embryophyta</taxon>
        <taxon>Tracheophyta</taxon>
        <taxon>Spermatophyta</taxon>
        <taxon>Magnoliopsida</taxon>
        <taxon>eudicotyledons</taxon>
        <taxon>Gunneridae</taxon>
        <taxon>Pentapetalae</taxon>
        <taxon>rosids</taxon>
        <taxon>fabids</taxon>
        <taxon>Cucurbitales</taxon>
        <taxon>Cucurbitaceae</taxon>
        <taxon>Benincaseae</taxon>
        <taxon>Cucumis</taxon>
    </lineage>
</organism>
<dbReference type="Pfam" id="PF13960">
    <property type="entry name" value="DUF4218"/>
    <property type="match status" value="1"/>
</dbReference>
<dbReference type="STRING" id="1194695.A0A5A7TPN2"/>
<comment type="caution">
    <text evidence="4">The sequence shown here is derived from an EMBL/GenBank/DDBJ whole genome shotgun (WGS) entry which is preliminary data.</text>
</comment>
<evidence type="ECO:0000313" key="4">
    <source>
        <dbReference type="EMBL" id="KAA0043375.1"/>
    </source>
</evidence>
<evidence type="ECO:0000256" key="1">
    <source>
        <dbReference type="SAM" id="MobiDB-lite"/>
    </source>
</evidence>
<dbReference type="InterPro" id="IPR025452">
    <property type="entry name" value="DUF4218"/>
</dbReference>
<dbReference type="Proteomes" id="UP000321393">
    <property type="component" value="Unassembled WGS sequence"/>
</dbReference>
<dbReference type="Pfam" id="PF05699">
    <property type="entry name" value="Dimer_Tnp_hAT"/>
    <property type="match status" value="1"/>
</dbReference>